<feature type="region of interest" description="Disordered" evidence="1">
    <location>
        <begin position="1"/>
        <end position="117"/>
    </location>
</feature>
<proteinExistence type="predicted"/>
<accession>A0A328ECV0</accession>
<sequence>MSRCFPFPPEGYEKKPNSDVADLLKEEKHKEKKHKKKKDKEKKEGKEKKNKDGREEKHREKKDKKDKHKDKKEKSRDKKRDKETKSKDEDKKGVFKEAPAVWDPGSSSCAGESDRKVEHNKNFISSEEKGHTFPLQFQHGQEASKGTDLVREAEEAKFVQELGRRIRNEENGKGIQLVGRFRGEGNNDKRTDRAIGVKVSRSLAQDKGTNMAKSGVDYNRKTYCAAEPDKKFDRDKNFIGQETIKGKDLAGEAEDAKFVQELGRRIRNEENGKGTQLAGRFLAENNNERMGRVIGVKVSRSSSQDTGTTMDRSGVDNRKMEFVGVIKNGSGYSGTAVSFSNIPGASKFQLEGMPMAGVVKDSRNFVENKETYMEKSFDCRKMDPRAIQNESRHGGNAILPNITDASKFQLEGMPMAGVVKESRIFVENKETYMEKGFDSRKMDPIPNESRHSGNANLPNFTGLNKSMLEGMPRTLEENNNQRKGEKEKNRERGDEKLGDKSKDKDRDKKRHKKSKDREKEKKKEKSKQKIEHDKLLDISSNQISELSRDNNAGSTFDVNLKKRKLVTNGLLYDNEARPSKIPKPASHEPMQNGIKVETLRVSLNSNRLGSSELKVVNKVPRMNGTVHGQPLSIPRPKLSPPATGVGQIAETPRKPPQGDPTAETSRRTLHVDQISETLGKPPRTDQIAENLGKSHYDHIAETLGKHSYHDQIAETLGEPLEANRIAETLGKPPEANRIAETLRKPPEANRIAETLGKPPEANRIAETLGKPPEANRIAETLGKPPEANRIVETLRKPPEADRIAEALRKPPEADQIVEASRKPPHQSAETSKKLRHPNLVVESSKKSPHPDTKYLSQILTVPKIEELIDCDDDGNEWLFGSKKPLVRKPGVGSNVELQVWSEARHLESADIYALPYVIPY</sequence>
<reference evidence="2 3" key="1">
    <citation type="submission" date="2018-06" db="EMBL/GenBank/DDBJ databases">
        <title>The Genome of Cuscuta australis (Dodder) Provides Insight into the Evolution of Plant Parasitism.</title>
        <authorList>
            <person name="Liu H."/>
        </authorList>
    </citation>
    <scope>NUCLEOTIDE SEQUENCE [LARGE SCALE GENOMIC DNA]</scope>
    <source>
        <strain evidence="3">cv. Yunnan</strain>
        <tissue evidence="2">Vines</tissue>
    </source>
</reference>
<protein>
    <submittedName>
        <fullName evidence="2">Uncharacterized protein</fullName>
    </submittedName>
</protein>
<comment type="caution">
    <text evidence="2">The sequence shown here is derived from an EMBL/GenBank/DDBJ whole genome shotgun (WGS) entry which is preliminary data.</text>
</comment>
<keyword evidence="3" id="KW-1185">Reference proteome</keyword>
<feature type="compositionally biased region" description="Basic and acidic residues" evidence="1">
    <location>
        <begin position="11"/>
        <end position="29"/>
    </location>
</feature>
<feature type="compositionally biased region" description="Basic residues" evidence="1">
    <location>
        <begin position="30"/>
        <end position="40"/>
    </location>
</feature>
<feature type="region of interest" description="Disordered" evidence="1">
    <location>
        <begin position="626"/>
        <end position="665"/>
    </location>
</feature>
<feature type="region of interest" description="Disordered" evidence="1">
    <location>
        <begin position="437"/>
        <end position="536"/>
    </location>
</feature>
<feature type="compositionally biased region" description="Polar residues" evidence="1">
    <location>
        <begin position="452"/>
        <end position="464"/>
    </location>
</feature>
<feature type="compositionally biased region" description="Basic and acidic residues" evidence="1">
    <location>
        <begin position="437"/>
        <end position="451"/>
    </location>
</feature>
<feature type="region of interest" description="Disordered" evidence="1">
    <location>
        <begin position="807"/>
        <end position="836"/>
    </location>
</feature>
<feature type="compositionally biased region" description="Basic and acidic residues" evidence="1">
    <location>
        <begin position="515"/>
        <end position="536"/>
    </location>
</feature>
<feature type="compositionally biased region" description="Basic and acidic residues" evidence="1">
    <location>
        <begin position="72"/>
        <end position="95"/>
    </location>
</feature>
<dbReference type="AlphaFoldDB" id="A0A328ECV0"/>
<gene>
    <name evidence="2" type="ORF">DM860_001557</name>
</gene>
<dbReference type="Proteomes" id="UP000249390">
    <property type="component" value="Unassembled WGS sequence"/>
</dbReference>
<feature type="compositionally biased region" description="Basic residues" evidence="1">
    <location>
        <begin position="59"/>
        <end position="71"/>
    </location>
</feature>
<organism evidence="2 3">
    <name type="scientific">Cuscuta australis</name>
    <dbReference type="NCBI Taxonomy" id="267555"/>
    <lineage>
        <taxon>Eukaryota</taxon>
        <taxon>Viridiplantae</taxon>
        <taxon>Streptophyta</taxon>
        <taxon>Embryophyta</taxon>
        <taxon>Tracheophyta</taxon>
        <taxon>Spermatophyta</taxon>
        <taxon>Magnoliopsida</taxon>
        <taxon>eudicotyledons</taxon>
        <taxon>Gunneridae</taxon>
        <taxon>Pentapetalae</taxon>
        <taxon>asterids</taxon>
        <taxon>lamiids</taxon>
        <taxon>Solanales</taxon>
        <taxon>Convolvulaceae</taxon>
        <taxon>Cuscuteae</taxon>
        <taxon>Cuscuta</taxon>
        <taxon>Cuscuta subgen. Grammica</taxon>
        <taxon>Cuscuta sect. Cleistogrammica</taxon>
    </lineage>
</organism>
<dbReference type="PANTHER" id="PTHR34660">
    <property type="entry name" value="MYB-LIKE PROTEIN X"/>
    <property type="match status" value="1"/>
</dbReference>
<feature type="compositionally biased region" description="Basic and acidic residues" evidence="1">
    <location>
        <begin position="474"/>
        <end position="506"/>
    </location>
</feature>
<feature type="compositionally biased region" description="Basic and acidic residues" evidence="1">
    <location>
        <begin position="41"/>
        <end position="58"/>
    </location>
</feature>
<evidence type="ECO:0000313" key="3">
    <source>
        <dbReference type="Proteomes" id="UP000249390"/>
    </source>
</evidence>
<evidence type="ECO:0000256" key="1">
    <source>
        <dbReference type="SAM" id="MobiDB-lite"/>
    </source>
</evidence>
<dbReference type="PANTHER" id="PTHR34660:SF3">
    <property type="entry name" value="RRM DOMAIN-CONTAINING PROTEIN"/>
    <property type="match status" value="1"/>
</dbReference>
<dbReference type="EMBL" id="NQVE01000009">
    <property type="protein sequence ID" value="RAL54429.1"/>
    <property type="molecule type" value="Genomic_DNA"/>
</dbReference>
<name>A0A328ECV0_9ASTE</name>
<evidence type="ECO:0000313" key="2">
    <source>
        <dbReference type="EMBL" id="RAL54429.1"/>
    </source>
</evidence>